<dbReference type="AlphaFoldDB" id="A0A9W4TQL5"/>
<feature type="region of interest" description="Disordered" evidence="1">
    <location>
        <begin position="436"/>
        <end position="492"/>
    </location>
</feature>
<dbReference type="SUPFAM" id="SSF88723">
    <property type="entry name" value="PIN domain-like"/>
    <property type="match status" value="1"/>
</dbReference>
<feature type="compositionally biased region" description="Basic residues" evidence="1">
    <location>
        <begin position="454"/>
        <end position="477"/>
    </location>
</feature>
<feature type="domain" description="XPG-I" evidence="2">
    <location>
        <begin position="136"/>
        <end position="220"/>
    </location>
</feature>
<evidence type="ECO:0000313" key="3">
    <source>
        <dbReference type="EMBL" id="CAI5755514.1"/>
    </source>
</evidence>
<organism evidence="3 4">
    <name type="scientific">Candida verbasci</name>
    <dbReference type="NCBI Taxonomy" id="1227364"/>
    <lineage>
        <taxon>Eukaryota</taxon>
        <taxon>Fungi</taxon>
        <taxon>Dikarya</taxon>
        <taxon>Ascomycota</taxon>
        <taxon>Saccharomycotina</taxon>
        <taxon>Pichiomycetes</taxon>
        <taxon>Debaryomycetaceae</taxon>
        <taxon>Candida/Lodderomyces clade</taxon>
        <taxon>Candida</taxon>
    </lineage>
</organism>
<dbReference type="GO" id="GO:0006281">
    <property type="term" value="P:DNA repair"/>
    <property type="evidence" value="ECO:0007669"/>
    <property type="project" value="UniProtKB-ARBA"/>
</dbReference>
<evidence type="ECO:0000313" key="4">
    <source>
        <dbReference type="Proteomes" id="UP001152885"/>
    </source>
</evidence>
<evidence type="ECO:0000256" key="1">
    <source>
        <dbReference type="SAM" id="MobiDB-lite"/>
    </source>
</evidence>
<dbReference type="InterPro" id="IPR036279">
    <property type="entry name" value="5-3_exonuclease_C_sf"/>
</dbReference>
<dbReference type="PANTHER" id="PTHR11081:SF72">
    <property type="entry name" value="HOLLIDAY JUNCTION RESOLVASE YEN1"/>
    <property type="match status" value="1"/>
</dbReference>
<feature type="compositionally biased region" description="Polar residues" evidence="1">
    <location>
        <begin position="501"/>
        <end position="513"/>
    </location>
</feature>
<dbReference type="SUPFAM" id="SSF47807">
    <property type="entry name" value="5' to 3' exonuclease, C-terminal subdomain"/>
    <property type="match status" value="1"/>
</dbReference>
<dbReference type="OrthoDB" id="2959108at2759"/>
<name>A0A9W4TQL5_9ASCO</name>
<dbReference type="SMART" id="SM00484">
    <property type="entry name" value="XPGI"/>
    <property type="match status" value="1"/>
</dbReference>
<sequence length="562" mass="64040">MGVTSLWSVLEPAFDKRVPIDKFIADFIDKHGRLPKLAVDGNLFTFLSKNREFQGIEKEEGVTITNFKSKIMNLIYSGAKVVVIFDGSLKPAKLRNGCGSSSAAEKTYSEYYELFKRTQFYSEGDDLIEKIKDMLVENKIPVLQAPAEGEATAAYLNYLNIVDFIITNDVDALIFKAKNVLLNYSKSIENKAASPSKKAGKYYVTPVSMAKIEEITLLNINRLIFLALLSGGDYSRGQTKIGIKHATSLALCGTKKSQFYTRNRLKIEKNSPINEIPPPDFAENLIKCFTDDYKELKDEKTRNENLSRFHHRLKDYVKRNNRDVFGNKVELYSTDDELFKEFNVLLYLFPLVIENFHFRFKDLDLNDVHIEKKDTEKNGLEVVKAVYVGSHNPKEFWSSLSFIKLQAPHLVVEFNNKLRKKNYGISEKSVEVMNKFTKQDSTSPIKSPDGSLKTRSRSRSRSNSKTSLRKPQKRKASPSKSPQKSKKVNENGQRSIQAFFKNSSIVKSTTPTDDNPFLNKPDLKFNNNSFMEKLSDINEASKEVITVDDQSETSKEVIIIHD</sequence>
<dbReference type="Pfam" id="PF00867">
    <property type="entry name" value="XPG_I"/>
    <property type="match status" value="1"/>
</dbReference>
<dbReference type="Proteomes" id="UP001152885">
    <property type="component" value="Unassembled WGS sequence"/>
</dbReference>
<dbReference type="InterPro" id="IPR029060">
    <property type="entry name" value="PIN-like_dom_sf"/>
</dbReference>
<feature type="region of interest" description="Disordered" evidence="1">
    <location>
        <begin position="501"/>
        <end position="520"/>
    </location>
</feature>
<reference evidence="3" key="1">
    <citation type="submission" date="2022-12" db="EMBL/GenBank/DDBJ databases">
        <authorList>
            <person name="Brejova B."/>
        </authorList>
    </citation>
    <scope>NUCLEOTIDE SEQUENCE</scope>
</reference>
<dbReference type="GO" id="GO:0017108">
    <property type="term" value="F:5'-flap endonuclease activity"/>
    <property type="evidence" value="ECO:0007669"/>
    <property type="project" value="TreeGrafter"/>
</dbReference>
<dbReference type="GO" id="GO:0005634">
    <property type="term" value="C:nucleus"/>
    <property type="evidence" value="ECO:0007669"/>
    <property type="project" value="TreeGrafter"/>
</dbReference>
<evidence type="ECO:0000259" key="2">
    <source>
        <dbReference type="SMART" id="SM00484"/>
    </source>
</evidence>
<protein>
    <recommendedName>
        <fullName evidence="2">XPG-I domain-containing protein</fullName>
    </recommendedName>
</protein>
<dbReference type="GO" id="GO:0008409">
    <property type="term" value="F:5'-3' exonuclease activity"/>
    <property type="evidence" value="ECO:0007669"/>
    <property type="project" value="TreeGrafter"/>
</dbReference>
<dbReference type="PANTHER" id="PTHR11081">
    <property type="entry name" value="FLAP ENDONUCLEASE FAMILY MEMBER"/>
    <property type="match status" value="1"/>
</dbReference>
<proteinExistence type="predicted"/>
<dbReference type="EMBL" id="CANTUO010000001">
    <property type="protein sequence ID" value="CAI5755514.1"/>
    <property type="molecule type" value="Genomic_DNA"/>
</dbReference>
<dbReference type="GO" id="GO:0005737">
    <property type="term" value="C:cytoplasm"/>
    <property type="evidence" value="ECO:0007669"/>
    <property type="project" value="TreeGrafter"/>
</dbReference>
<dbReference type="Gene3D" id="3.40.50.1010">
    <property type="entry name" value="5'-nuclease"/>
    <property type="match status" value="1"/>
</dbReference>
<accession>A0A9W4TQL5</accession>
<dbReference type="InterPro" id="IPR006086">
    <property type="entry name" value="XPG-I_dom"/>
</dbReference>
<gene>
    <name evidence="3" type="ORF">CANVERA_P0030</name>
</gene>
<dbReference type="InterPro" id="IPR006084">
    <property type="entry name" value="XPG/Rad2"/>
</dbReference>
<keyword evidence="4" id="KW-1185">Reference proteome</keyword>
<dbReference type="PRINTS" id="PR00853">
    <property type="entry name" value="XPGRADSUPER"/>
</dbReference>
<comment type="caution">
    <text evidence="3">The sequence shown here is derived from an EMBL/GenBank/DDBJ whole genome shotgun (WGS) entry which is preliminary data.</text>
</comment>